<name>A0A7M1RTF1_9CAUD</name>
<protein>
    <submittedName>
        <fullName evidence="2">Holin</fullName>
    </submittedName>
</protein>
<dbReference type="RefSeq" id="YP_010112544.1">
    <property type="nucleotide sequence ID" value="NC_055893.1"/>
</dbReference>
<sequence length="171" mass="19445">MNYYQLGEQTMPIFKNMFSSVEKFTISAIGGLISLYSPVYVPILALAAIIILDTIYECKVNKKKETTDIVSKSKRLFSKIFYKIRDAIVAICGAFTIEKFIVTSINLHAVEFVAGAIALVEFFTLLEHLGKLHPRWKVWTLLKKLVKKKGEQILDVKLDDELSDDTSHKRS</sequence>
<evidence type="ECO:0000313" key="2">
    <source>
        <dbReference type="EMBL" id="QOR57092.1"/>
    </source>
</evidence>
<reference evidence="2 3" key="1">
    <citation type="submission" date="2020-07" db="EMBL/GenBank/DDBJ databases">
        <title>Taxonomic proposal: Crassvirales, a new order of highly abundant and diverse bacterial viruses.</title>
        <authorList>
            <person name="Shkoporov A.N."/>
            <person name="Stockdale S.R."/>
            <person name="Guerin E."/>
            <person name="Ross R.P."/>
            <person name="Hill C."/>
        </authorList>
    </citation>
    <scope>NUCLEOTIDE SEQUENCE [LARGE SCALE GENOMIC DNA]</scope>
</reference>
<dbReference type="EMBL" id="MT774400">
    <property type="protein sequence ID" value="QOR57092.1"/>
    <property type="molecule type" value="Genomic_DNA"/>
</dbReference>
<dbReference type="GeneID" id="65131022"/>
<evidence type="ECO:0000313" key="3">
    <source>
        <dbReference type="Proteomes" id="UP000593850"/>
    </source>
</evidence>
<accession>A0A7M1RTF1</accession>
<proteinExistence type="predicted"/>
<keyword evidence="3" id="KW-1185">Reference proteome</keyword>
<dbReference type="KEGG" id="vg:65131022"/>
<evidence type="ECO:0000256" key="1">
    <source>
        <dbReference type="SAM" id="Phobius"/>
    </source>
</evidence>
<keyword evidence="1" id="KW-0472">Membrane</keyword>
<organism evidence="2 3">
    <name type="scientific">uncultured phage cr4_1</name>
    <dbReference type="NCBI Taxonomy" id="2772084"/>
    <lineage>
        <taxon>Viruses</taxon>
        <taxon>Duplodnaviria</taxon>
        <taxon>Heunggongvirae</taxon>
        <taxon>Uroviricota</taxon>
        <taxon>Caudoviricetes</taxon>
        <taxon>Crassvirales</taxon>
        <taxon>Suoliviridae</taxon>
        <taxon>Loutivirinae</taxon>
        <taxon>Buorbuivirus</taxon>
        <taxon>Buorbuivirus hominis</taxon>
    </lineage>
</organism>
<dbReference type="Proteomes" id="UP000593850">
    <property type="component" value="Segment"/>
</dbReference>
<feature type="transmembrane region" description="Helical" evidence="1">
    <location>
        <begin position="39"/>
        <end position="56"/>
    </location>
</feature>
<keyword evidence="1" id="KW-0812">Transmembrane</keyword>
<keyword evidence="1" id="KW-1133">Transmembrane helix</keyword>